<gene>
    <name evidence="1" type="ORF">RL2RES_206</name>
</gene>
<organism evidence="1 2">
    <name type="scientific">Rhizobium phage RL2RES</name>
    <dbReference type="NCBI Taxonomy" id="103371"/>
    <lineage>
        <taxon>Viruses</taxon>
        <taxon>Duplodnaviria</taxon>
        <taxon>Heunggongvirae</taxon>
        <taxon>Uroviricota</taxon>
        <taxon>Caudoviricetes</taxon>
        <taxon>Pootjesviridae</taxon>
        <taxon>Innesvirus</taxon>
        <taxon>Innesvirus RL2RES</taxon>
    </lineage>
</organism>
<proteinExistence type="predicted"/>
<accession>A0A6B9J1Q2</accession>
<reference evidence="1 2" key="1">
    <citation type="submission" date="2019-10" db="EMBL/GenBank/DDBJ databases">
        <title>Complete genome sequence of bacteriophage vB_RLeM_RL2RES.</title>
        <authorList>
            <person name="Gunathilake D."/>
            <person name="Bhat S."/>
            <person name="Yost C.K."/>
            <person name="Hynes M.F."/>
        </authorList>
    </citation>
    <scope>NUCLEOTIDE SEQUENCE [LARGE SCALE GENOMIC DNA]</scope>
</reference>
<dbReference type="Proteomes" id="UP000433502">
    <property type="component" value="Segment"/>
</dbReference>
<evidence type="ECO:0000313" key="2">
    <source>
        <dbReference type="Proteomes" id="UP000433502"/>
    </source>
</evidence>
<protein>
    <submittedName>
        <fullName evidence="1">Uncharacterized protein</fullName>
    </submittedName>
</protein>
<sequence>MSLSSAITEIKEALRKGEKLTESLISEIASDYSLNPKLLERKLQENNITEESELKFVEATKVDFEKKFREKFETVCKRFGVSTDLSRHPGFIYKGAKYVAICREGRHYKLLSFNDFKLYDFKAYHLDKSAPLDATKLLGEHA</sequence>
<evidence type="ECO:0000313" key="1">
    <source>
        <dbReference type="EMBL" id="QGZ14204.1"/>
    </source>
</evidence>
<name>A0A6B9J1Q2_9CAUD</name>
<dbReference type="EMBL" id="MN549361">
    <property type="protein sequence ID" value="QGZ14204.1"/>
    <property type="molecule type" value="Genomic_DNA"/>
</dbReference>
<keyword evidence="2" id="KW-1185">Reference proteome</keyword>